<evidence type="ECO:0000313" key="4">
    <source>
        <dbReference type="Proteomes" id="UP000049222"/>
    </source>
</evidence>
<feature type="region of interest" description="Disordered" evidence="1">
    <location>
        <begin position="27"/>
        <end position="138"/>
    </location>
</feature>
<feature type="chain" id="PRO_5005807756" description="Excalibur calcium-binding domain-containing protein" evidence="2">
    <location>
        <begin position="21"/>
        <end position="269"/>
    </location>
</feature>
<name>A0A0M6YEE7_9RHOB</name>
<dbReference type="Proteomes" id="UP000049222">
    <property type="component" value="Unassembled WGS sequence"/>
</dbReference>
<evidence type="ECO:0000313" key="3">
    <source>
        <dbReference type="EMBL" id="CTQ48722.1"/>
    </source>
</evidence>
<feature type="signal peptide" evidence="2">
    <location>
        <begin position="1"/>
        <end position="20"/>
    </location>
</feature>
<dbReference type="OrthoDB" id="7951357at2"/>
<feature type="compositionally biased region" description="Low complexity" evidence="1">
    <location>
        <begin position="93"/>
        <end position="130"/>
    </location>
</feature>
<gene>
    <name evidence="3" type="ORF">JDO7802_00726</name>
</gene>
<protein>
    <recommendedName>
        <fullName evidence="5">Excalibur calcium-binding domain-containing protein</fullName>
    </recommendedName>
</protein>
<sequence length="269" mass="27608">MRPIKISLGLGAAILLAACAPPLPDSGSRGAGFDTPDQVIARREAQLTGRTPLQPPATVQAPPPGTVVAAAPGQQTLPFPAPSSEAEDLANQTRAALGRPAAPLPSGGSAPLASSGAPAPLPTATATGTPQDLNLDRDNPTISSEQDFAAVSAQRDIAADAERLRAARQQYQLVTPTELQRPDSTGPNIFAYALGPAKPVGTQGAFRRGLGASASRAAAKCQNYRSDDIAQEDFLTAGGPDRDRLGIDPDGDGNACGWDPSVVRRLVQN</sequence>
<keyword evidence="4" id="KW-1185">Reference proteome</keyword>
<evidence type="ECO:0000256" key="2">
    <source>
        <dbReference type="SAM" id="SignalP"/>
    </source>
</evidence>
<keyword evidence="2" id="KW-0732">Signal</keyword>
<organism evidence="3 4">
    <name type="scientific">Jannaschia donghaensis</name>
    <dbReference type="NCBI Taxonomy" id="420998"/>
    <lineage>
        <taxon>Bacteria</taxon>
        <taxon>Pseudomonadati</taxon>
        <taxon>Pseudomonadota</taxon>
        <taxon>Alphaproteobacteria</taxon>
        <taxon>Rhodobacterales</taxon>
        <taxon>Roseobacteraceae</taxon>
        <taxon>Jannaschia</taxon>
    </lineage>
</organism>
<dbReference type="EMBL" id="CXSU01000005">
    <property type="protein sequence ID" value="CTQ48722.1"/>
    <property type="molecule type" value="Genomic_DNA"/>
</dbReference>
<dbReference type="STRING" id="420998.JDO7802_00726"/>
<evidence type="ECO:0008006" key="5">
    <source>
        <dbReference type="Google" id="ProtNLM"/>
    </source>
</evidence>
<feature type="region of interest" description="Disordered" evidence="1">
    <location>
        <begin position="234"/>
        <end position="254"/>
    </location>
</feature>
<evidence type="ECO:0000256" key="1">
    <source>
        <dbReference type="SAM" id="MobiDB-lite"/>
    </source>
</evidence>
<proteinExistence type="predicted"/>
<dbReference type="PROSITE" id="PS51257">
    <property type="entry name" value="PROKAR_LIPOPROTEIN"/>
    <property type="match status" value="1"/>
</dbReference>
<dbReference type="RefSeq" id="WP_055082640.1">
    <property type="nucleotide sequence ID" value="NZ_CXSU01000005.1"/>
</dbReference>
<reference evidence="3 4" key="1">
    <citation type="submission" date="2015-07" db="EMBL/GenBank/DDBJ databases">
        <authorList>
            <person name="Noorani M."/>
        </authorList>
    </citation>
    <scope>NUCLEOTIDE SEQUENCE [LARGE SCALE GENOMIC DNA]</scope>
    <source>
        <strain evidence="3 4">CECT 7802</strain>
    </source>
</reference>
<dbReference type="AlphaFoldDB" id="A0A0M6YEE7"/>
<accession>A0A0M6YEE7</accession>
<feature type="compositionally biased region" description="Low complexity" evidence="1">
    <location>
        <begin position="56"/>
        <end position="74"/>
    </location>
</feature>